<dbReference type="PANTHER" id="PTHR43316:SF3">
    <property type="entry name" value="HALOACID DEHALOGENASE, TYPE II (AFU_ORTHOLOGUE AFUA_2G07750)-RELATED"/>
    <property type="match status" value="1"/>
</dbReference>
<dbReference type="Gene3D" id="3.40.50.1000">
    <property type="entry name" value="HAD superfamily/HAD-like"/>
    <property type="match status" value="1"/>
</dbReference>
<dbReference type="AlphaFoldDB" id="A0A1H3M056"/>
<dbReference type="SUPFAM" id="SSF56784">
    <property type="entry name" value="HAD-like"/>
    <property type="match status" value="1"/>
</dbReference>
<dbReference type="InterPro" id="IPR051540">
    <property type="entry name" value="S-2-haloacid_dehalogenase"/>
</dbReference>
<dbReference type="NCBIfam" id="TIGR01428">
    <property type="entry name" value="HAD_type_II"/>
    <property type="match status" value="1"/>
</dbReference>
<evidence type="ECO:0000313" key="4">
    <source>
        <dbReference type="Proteomes" id="UP000199079"/>
    </source>
</evidence>
<dbReference type="InterPro" id="IPR006439">
    <property type="entry name" value="HAD-SF_hydro_IA"/>
</dbReference>
<protein>
    <submittedName>
        <fullName evidence="3">2-haloacid dehalogenase</fullName>
    </submittedName>
</protein>
<dbReference type="PANTHER" id="PTHR43316">
    <property type="entry name" value="HYDROLASE, HALOACID DELAHOGENASE-RELATED"/>
    <property type="match status" value="1"/>
</dbReference>
<name>A0A1H3M056_9EURY</name>
<dbReference type="InterPro" id="IPR023214">
    <property type="entry name" value="HAD_sf"/>
</dbReference>
<keyword evidence="2" id="KW-0378">Hydrolase</keyword>
<keyword evidence="4" id="KW-1185">Reference proteome</keyword>
<dbReference type="NCBIfam" id="TIGR01493">
    <property type="entry name" value="HAD-SF-IA-v2"/>
    <property type="match status" value="1"/>
</dbReference>
<dbReference type="GeneID" id="43840287"/>
<evidence type="ECO:0000313" key="3">
    <source>
        <dbReference type="EMBL" id="SDY69658.1"/>
    </source>
</evidence>
<organism evidence="3 4">
    <name type="scientific">Halopenitus persicus</name>
    <dbReference type="NCBI Taxonomy" id="1048396"/>
    <lineage>
        <taxon>Archaea</taxon>
        <taxon>Methanobacteriati</taxon>
        <taxon>Methanobacteriota</taxon>
        <taxon>Stenosarchaea group</taxon>
        <taxon>Halobacteria</taxon>
        <taxon>Halobacteriales</taxon>
        <taxon>Haloferacaceae</taxon>
        <taxon>Halopenitus</taxon>
    </lineage>
</organism>
<evidence type="ECO:0000256" key="1">
    <source>
        <dbReference type="ARBA" id="ARBA00008106"/>
    </source>
</evidence>
<dbReference type="EMBL" id="FNPC01000008">
    <property type="protein sequence ID" value="SDY69658.1"/>
    <property type="molecule type" value="Genomic_DNA"/>
</dbReference>
<sequence length="223" mass="24726">MSEVLCFDVYGSTHNQHSIVDEIAAVTGLPTDLAADLSRLWVDHQIGYSMEVSLMGAYEDWYELTVRSLRYALEYYGVEPTEEIVETLMAAYEHLEPYEDLSHFGRLREAGHDLYILSDGTPEMLRTLAGNTGFDAYVDGIASVDEAGVYKPHPDAYRTIEDHVDRPLEECTMVATHTFDVAGASAAGMETALVNRFDVPPTRLGHEPGLVVDSYAELADELS</sequence>
<proteinExistence type="inferred from homology"/>
<accession>A0A1H3M056</accession>
<dbReference type="PRINTS" id="PR00413">
    <property type="entry name" value="HADHALOGNASE"/>
</dbReference>
<dbReference type="InterPro" id="IPR023198">
    <property type="entry name" value="PGP-like_dom2"/>
</dbReference>
<comment type="similarity">
    <text evidence="1">Belongs to the HAD-like hydrolase superfamily. S-2-haloalkanoic acid dehalogenase family.</text>
</comment>
<dbReference type="Proteomes" id="UP000199079">
    <property type="component" value="Unassembled WGS sequence"/>
</dbReference>
<dbReference type="OrthoDB" id="316978at2157"/>
<dbReference type="RefSeq" id="WP_021074696.1">
    <property type="nucleotide sequence ID" value="NZ_FNPC01000008.1"/>
</dbReference>
<dbReference type="GO" id="GO:0019120">
    <property type="term" value="F:hydrolase activity, acting on acid halide bonds, in C-halide compounds"/>
    <property type="evidence" value="ECO:0007669"/>
    <property type="project" value="InterPro"/>
</dbReference>
<gene>
    <name evidence="3" type="ORF">SAMN05216564_10869</name>
</gene>
<dbReference type="Gene3D" id="1.10.150.240">
    <property type="entry name" value="Putative phosphatase, domain 2"/>
    <property type="match status" value="1"/>
</dbReference>
<reference evidence="4" key="1">
    <citation type="submission" date="2016-10" db="EMBL/GenBank/DDBJ databases">
        <authorList>
            <person name="Varghese N."/>
            <person name="Submissions S."/>
        </authorList>
    </citation>
    <scope>NUCLEOTIDE SEQUENCE [LARGE SCALE GENOMIC DNA]</scope>
    <source>
        <strain evidence="4">DC30,IBRC 10041,KCTC 4046</strain>
    </source>
</reference>
<dbReference type="SFLD" id="SFLDS00003">
    <property type="entry name" value="Haloacid_Dehalogenase"/>
    <property type="match status" value="1"/>
</dbReference>
<dbReference type="SFLD" id="SFLDG01129">
    <property type="entry name" value="C1.5:_HAD__Beta-PGM__Phosphata"/>
    <property type="match status" value="1"/>
</dbReference>
<evidence type="ECO:0000256" key="2">
    <source>
        <dbReference type="ARBA" id="ARBA00022801"/>
    </source>
</evidence>
<dbReference type="InterPro" id="IPR036412">
    <property type="entry name" value="HAD-like_sf"/>
</dbReference>
<dbReference type="InterPro" id="IPR006328">
    <property type="entry name" value="2-HAD"/>
</dbReference>
<dbReference type="Pfam" id="PF00702">
    <property type="entry name" value="Hydrolase"/>
    <property type="match status" value="1"/>
</dbReference>